<protein>
    <recommendedName>
        <fullName evidence="1">ADP-ribosyl cyclase/cyclic ADP-ribose hydrolase</fullName>
        <ecNumber evidence="1">3.2.2.6</ecNumber>
    </recommendedName>
</protein>
<keyword evidence="2" id="KW-0677">Repeat</keyword>
<evidence type="ECO:0000256" key="6">
    <source>
        <dbReference type="ARBA" id="ARBA00047304"/>
    </source>
</evidence>
<keyword evidence="4" id="KW-0611">Plant defense</keyword>
<organism evidence="8 9">
    <name type="scientific">Arabidopsis suecica</name>
    <name type="common">Swedish thale-cress</name>
    <name type="synonym">Cardaminopsis suecica</name>
    <dbReference type="NCBI Taxonomy" id="45249"/>
    <lineage>
        <taxon>Eukaryota</taxon>
        <taxon>Viridiplantae</taxon>
        <taxon>Streptophyta</taxon>
        <taxon>Embryophyta</taxon>
        <taxon>Tracheophyta</taxon>
        <taxon>Spermatophyta</taxon>
        <taxon>Magnoliopsida</taxon>
        <taxon>eudicotyledons</taxon>
        <taxon>Gunneridae</taxon>
        <taxon>Pentapetalae</taxon>
        <taxon>rosids</taxon>
        <taxon>malvids</taxon>
        <taxon>Brassicales</taxon>
        <taxon>Brassicaceae</taxon>
        <taxon>Camelineae</taxon>
        <taxon>Arabidopsis</taxon>
    </lineage>
</organism>
<gene>
    <name evidence="8" type="ORF">ISN44_As05g053330</name>
</gene>
<dbReference type="OrthoDB" id="1357022at2759"/>
<name>A0A8T2DV18_ARASU</name>
<dbReference type="PANTHER" id="PTHR11017:SF225">
    <property type="entry name" value="ADP-RIBOSYL CYCLASE_CYCLIC ADP-RIBOSE HYDROLASE-RELATED"/>
    <property type="match status" value="1"/>
</dbReference>
<dbReference type="PROSITE" id="PS50104">
    <property type="entry name" value="TIR"/>
    <property type="match status" value="1"/>
</dbReference>
<dbReference type="FunFam" id="1.10.8.430:FF:000002">
    <property type="entry name" value="Disease resistance protein (TIR-NBS-LRR class)"/>
    <property type="match status" value="1"/>
</dbReference>
<dbReference type="GO" id="GO:0061809">
    <property type="term" value="F:NAD+ nucleosidase activity, cyclic ADP-ribose generating"/>
    <property type="evidence" value="ECO:0007669"/>
    <property type="project" value="UniProtKB-EC"/>
</dbReference>
<proteinExistence type="predicted"/>
<dbReference type="FunFam" id="3.40.50.300:FF:001002">
    <property type="entry name" value="Disease resistance protein (TIR-NBS-LRR class)"/>
    <property type="match status" value="1"/>
</dbReference>
<dbReference type="InterPro" id="IPR044974">
    <property type="entry name" value="Disease_R_plants"/>
</dbReference>
<evidence type="ECO:0000256" key="2">
    <source>
        <dbReference type="ARBA" id="ARBA00022737"/>
    </source>
</evidence>
<comment type="catalytic activity">
    <reaction evidence="6">
        <text>NAD(+) + H2O = ADP-D-ribose + nicotinamide + H(+)</text>
        <dbReference type="Rhea" id="RHEA:16301"/>
        <dbReference type="ChEBI" id="CHEBI:15377"/>
        <dbReference type="ChEBI" id="CHEBI:15378"/>
        <dbReference type="ChEBI" id="CHEBI:17154"/>
        <dbReference type="ChEBI" id="CHEBI:57540"/>
        <dbReference type="ChEBI" id="CHEBI:57967"/>
        <dbReference type="EC" id="3.2.2.6"/>
    </reaction>
    <physiologicalReaction direction="left-to-right" evidence="6">
        <dbReference type="Rhea" id="RHEA:16302"/>
    </physiologicalReaction>
</comment>
<dbReference type="InterPro" id="IPR002182">
    <property type="entry name" value="NB-ARC"/>
</dbReference>
<evidence type="ECO:0000256" key="4">
    <source>
        <dbReference type="ARBA" id="ARBA00022821"/>
    </source>
</evidence>
<dbReference type="InterPro" id="IPR003593">
    <property type="entry name" value="AAA+_ATPase"/>
</dbReference>
<dbReference type="InterPro" id="IPR058192">
    <property type="entry name" value="WHD_ROQ1-like"/>
</dbReference>
<dbReference type="Pfam" id="PF23282">
    <property type="entry name" value="WHD_ROQ1"/>
    <property type="match status" value="1"/>
</dbReference>
<dbReference type="SMART" id="SM00382">
    <property type="entry name" value="AAA"/>
    <property type="match status" value="1"/>
</dbReference>
<dbReference type="SMART" id="SM00255">
    <property type="entry name" value="TIR"/>
    <property type="match status" value="1"/>
</dbReference>
<keyword evidence="5" id="KW-0520">NAD</keyword>
<dbReference type="PANTHER" id="PTHR11017">
    <property type="entry name" value="LEUCINE-RICH REPEAT-CONTAINING PROTEIN"/>
    <property type="match status" value="1"/>
</dbReference>
<evidence type="ECO:0000313" key="9">
    <source>
        <dbReference type="Proteomes" id="UP000694251"/>
    </source>
</evidence>
<accession>A0A8T2DV18</accession>
<dbReference type="InterPro" id="IPR000157">
    <property type="entry name" value="TIR_dom"/>
</dbReference>
<feature type="domain" description="TIR" evidence="7">
    <location>
        <begin position="13"/>
        <end position="177"/>
    </location>
</feature>
<evidence type="ECO:0000256" key="5">
    <source>
        <dbReference type="ARBA" id="ARBA00023027"/>
    </source>
</evidence>
<evidence type="ECO:0000313" key="8">
    <source>
        <dbReference type="EMBL" id="KAG7613414.1"/>
    </source>
</evidence>
<dbReference type="GO" id="GO:0007165">
    <property type="term" value="P:signal transduction"/>
    <property type="evidence" value="ECO:0007669"/>
    <property type="project" value="InterPro"/>
</dbReference>
<evidence type="ECO:0000256" key="1">
    <source>
        <dbReference type="ARBA" id="ARBA00011982"/>
    </source>
</evidence>
<dbReference type="FunFam" id="3.40.50.10140:FF:000007">
    <property type="entry name" value="Disease resistance protein (TIR-NBS-LRR class)"/>
    <property type="match status" value="1"/>
</dbReference>
<evidence type="ECO:0000259" key="7">
    <source>
        <dbReference type="PROSITE" id="PS50104"/>
    </source>
</evidence>
<dbReference type="Pfam" id="PF01582">
    <property type="entry name" value="TIR"/>
    <property type="match status" value="1"/>
</dbReference>
<reference evidence="8 9" key="1">
    <citation type="submission" date="2020-12" db="EMBL/GenBank/DDBJ databases">
        <title>Concerted genomic and epigenomic changes stabilize Arabidopsis allopolyploids.</title>
        <authorList>
            <person name="Chen Z."/>
        </authorList>
    </citation>
    <scope>NUCLEOTIDE SEQUENCE [LARGE SCALE GENOMIC DNA]</scope>
    <source>
        <strain evidence="8">As9502</strain>
        <tissue evidence="8">Leaf</tissue>
    </source>
</reference>
<comment type="caution">
    <text evidence="8">The sequence shown here is derived from an EMBL/GenBank/DDBJ whole genome shotgun (WGS) entry which is preliminary data.</text>
</comment>
<dbReference type="Pfam" id="PF00931">
    <property type="entry name" value="NB-ARC"/>
    <property type="match status" value="1"/>
</dbReference>
<dbReference type="Pfam" id="PF14223">
    <property type="entry name" value="Retrotran_gag_2"/>
    <property type="match status" value="1"/>
</dbReference>
<dbReference type="GO" id="GO:0043531">
    <property type="term" value="F:ADP binding"/>
    <property type="evidence" value="ECO:0007669"/>
    <property type="project" value="InterPro"/>
</dbReference>
<keyword evidence="3 8" id="KW-0378">Hydrolase</keyword>
<evidence type="ECO:0000256" key="3">
    <source>
        <dbReference type="ARBA" id="ARBA00022801"/>
    </source>
</evidence>
<sequence>MASSSSSSRSRTWRYRVFTSFHGPDVRKTFLSHLRKQFSYNGISMFDDQSIERSQTIVPALTGAIKESRISIVVLSKNYASSRWCLDELLEILKCREDIGQIVMTVFYGVDPSDVRKQTGEFGIAFNKTCEGKTNEETQKWSKALNDVGNIAGEHFFNWDNEAKMIEKIARDVSNKLNATISWDFEDMVGIEAHLQKMQSLLHLDYEDGAMIVGIYGPAGIGKTTIARALHSRLSSSFQLTCFMENIRGSYNSGLDEYGLKLRLQEQLLSKVLNHDGIRINHLGAIPERLCDQKVLIILDDVDDLQQLEALANETNWFGPGSRIIVTTEDQELLEQHDVNKKYHVDFPTREEACKIFCTYAFRRSFAPYGFEKLAERVTWLCSNLPLGLRVMGSTLRGKKEDDWEGILRRLENSLDRKIDGVLRVGYDHLCEDDQFLYLLIAFFFNYVDDDHVKAMLVEDNLDVKLGLKTLAYKSLIQISAEGNIVMHKLLQRVGREAIQRQEPTKRRILIDAREICDVLRYGKGTSNVSGISFDTSDISEVTISDDAFKRLHDLRFLKVTKSRYDGKYRMNIPAEIEFPCLLRTASSSTSGVELRAMETTMQQVIPIFNGESYGFWKIKMITILKTRKLWDVIENGITLSSSSENSPALTRERDDQVMKDMMALQILQSAVSDSIFPRIAPASSAREAWNALEMEFQGSSQVKMINLQTLRREYENLKMEESENINDFTTKLINMSNQLRVHGEEKTDYQLVQKVLISLPQQFDSIVAVLEQTKDLSTFSMTEMIGTLKAHEKRLSLREERINEGAFYGEKLGSRGENKQNKNRHGKTNMWCGVSRDCKLRKGERAHLSSEESEDEEEDECHMLFSAVEEKEISTIGEETWLVDSGCTNHMSKDVRHFITLDRNKKITIRIGNGRKVVSEGRGDIRVSTNKGDHVIKDVLYVPELARNLLSVSQMISNGYRVIFEDNKCVIQDLKGKKILDIKMMDRSFPIRWKKSREEVYAAFKEKEEQGGGNDLNAQIDQNLEGAMNDVKWIEDMREELMMIEKNKTWQVVERPSNWSRSVEDKKNTSGYVFTSGSGAFCWNSSKQKNVAQSTTEAELLITSRIPDCIKALHQLFSLDLTGCRRLASLPELPGSLYNLVAEDCESLESVFSTLHTPRARLKFTNCFKLGGEARIAIIRRSEFTGMALLPGREVPAEFDHRAKGNSLTITLNGNRPSYDYTQYMVCVVISTNQEIKKLSNTLSCHINGYIFPDHKELYIGDVSKCRREHLFIFHTSYHLHIDPSGASREIVFEFSSKLQDFDIIECGVKIWTAQSIKREYLVFEDDNDIKHDDHTNRVNGPYKASNVDYKSVSRKRPRKPDLKLEIQRRRF</sequence>
<dbReference type="EC" id="3.2.2.6" evidence="1"/>
<dbReference type="Pfam" id="PF22936">
    <property type="entry name" value="Pol_BBD"/>
    <property type="match status" value="1"/>
</dbReference>
<dbReference type="InterPro" id="IPR054722">
    <property type="entry name" value="PolX-like_BBD"/>
</dbReference>
<dbReference type="GO" id="GO:0006952">
    <property type="term" value="P:defense response"/>
    <property type="evidence" value="ECO:0007669"/>
    <property type="project" value="UniProtKB-KW"/>
</dbReference>
<dbReference type="EMBL" id="JAEFBJ010000005">
    <property type="protein sequence ID" value="KAG7613414.1"/>
    <property type="molecule type" value="Genomic_DNA"/>
</dbReference>
<dbReference type="Proteomes" id="UP000694251">
    <property type="component" value="Chromosome 5"/>
</dbReference>
<keyword evidence="9" id="KW-1185">Reference proteome</keyword>